<gene>
    <name evidence="1" type="ORF">EVOR1521_LOCUS6543</name>
</gene>
<accession>A0AA36HYR8</accession>
<dbReference type="Proteomes" id="UP001178507">
    <property type="component" value="Unassembled WGS sequence"/>
</dbReference>
<evidence type="ECO:0000313" key="2">
    <source>
        <dbReference type="Proteomes" id="UP001178507"/>
    </source>
</evidence>
<comment type="caution">
    <text evidence="1">The sequence shown here is derived from an EMBL/GenBank/DDBJ whole genome shotgun (WGS) entry which is preliminary data.</text>
</comment>
<dbReference type="AlphaFoldDB" id="A0AA36HYR8"/>
<evidence type="ECO:0000313" key="1">
    <source>
        <dbReference type="EMBL" id="CAJ1377840.1"/>
    </source>
</evidence>
<dbReference type="EMBL" id="CAUJNA010000494">
    <property type="protein sequence ID" value="CAJ1377840.1"/>
    <property type="molecule type" value="Genomic_DNA"/>
</dbReference>
<sequence>MAPLPNGIYGHTPATDYCAKYLPVYQEKLANLTKENDIWRIKELNRSLEIQCPSSAQVNFNAWRPIRGQCVPYRKEQQSCFQQQDLAPAFKGPLEPRYKLDEKGFPMERPLACAPDLTCTAPNFNVLPSTCVQKRPKDVCFYGPWWDSSDCPRDQMKAPGLSLDLTLQALVSAALLYPGEIASMGTCAYWDRTTELGKSVLRVRAQVYQIAVELWPHLVLKQGPPSLEELSEMLPDPFEYLVKEKHMSYREASKACVKLAKDKTSKVAELLAEASILSAQPNKVGVIEQFGLPPLSGGLEIAHWWHHAHNVASEHVATTR</sequence>
<reference evidence="1" key="1">
    <citation type="submission" date="2023-08" db="EMBL/GenBank/DDBJ databases">
        <authorList>
            <person name="Chen Y."/>
            <person name="Shah S."/>
            <person name="Dougan E. K."/>
            <person name="Thang M."/>
            <person name="Chan C."/>
        </authorList>
    </citation>
    <scope>NUCLEOTIDE SEQUENCE</scope>
</reference>
<organism evidence="1 2">
    <name type="scientific">Effrenium voratum</name>
    <dbReference type="NCBI Taxonomy" id="2562239"/>
    <lineage>
        <taxon>Eukaryota</taxon>
        <taxon>Sar</taxon>
        <taxon>Alveolata</taxon>
        <taxon>Dinophyceae</taxon>
        <taxon>Suessiales</taxon>
        <taxon>Symbiodiniaceae</taxon>
        <taxon>Effrenium</taxon>
    </lineage>
</organism>
<proteinExistence type="predicted"/>
<feature type="non-terminal residue" evidence="1">
    <location>
        <position position="1"/>
    </location>
</feature>
<keyword evidence="2" id="KW-1185">Reference proteome</keyword>
<protein>
    <submittedName>
        <fullName evidence="1">Uncharacterized protein</fullName>
    </submittedName>
</protein>
<name>A0AA36HYR8_9DINO</name>